<dbReference type="GO" id="GO:0005615">
    <property type="term" value="C:extracellular space"/>
    <property type="evidence" value="ECO:0007669"/>
    <property type="project" value="TreeGrafter"/>
</dbReference>
<dbReference type="EMBL" id="JARO02005689">
    <property type="protein sequence ID" value="KPP66362.1"/>
    <property type="molecule type" value="Genomic_DNA"/>
</dbReference>
<dbReference type="PROSITE" id="PS00287">
    <property type="entry name" value="CYSTATIN"/>
    <property type="match status" value="1"/>
</dbReference>
<evidence type="ECO:0000256" key="1">
    <source>
        <dbReference type="ARBA" id="ARBA00009403"/>
    </source>
</evidence>
<dbReference type="InterPro" id="IPR018073">
    <property type="entry name" value="Prot_inh_cystat_CS"/>
</dbReference>
<dbReference type="SUPFAM" id="SSF54403">
    <property type="entry name" value="Cystatin/monellin"/>
    <property type="match status" value="2"/>
</dbReference>
<evidence type="ECO:0000256" key="2">
    <source>
        <dbReference type="ARBA" id="ARBA00022690"/>
    </source>
</evidence>
<dbReference type="InterPro" id="IPR000010">
    <property type="entry name" value="Cystatin_dom"/>
</dbReference>
<evidence type="ECO:0000313" key="7">
    <source>
        <dbReference type="EMBL" id="KPP66362.1"/>
    </source>
</evidence>
<keyword evidence="4" id="KW-1015">Disulfide bond</keyword>
<protein>
    <submittedName>
        <fullName evidence="7">Cystatin-M-like</fullName>
    </submittedName>
</protein>
<evidence type="ECO:0000259" key="6">
    <source>
        <dbReference type="SMART" id="SM00043"/>
    </source>
</evidence>
<proteinExistence type="inferred from homology"/>
<reference evidence="7 8" key="1">
    <citation type="submission" date="2015-08" db="EMBL/GenBank/DDBJ databases">
        <title>The genome of the Asian arowana (Scleropages formosus).</title>
        <authorList>
            <person name="Tan M.H."/>
            <person name="Gan H.M."/>
            <person name="Croft L.J."/>
            <person name="Austin C.M."/>
        </authorList>
    </citation>
    <scope>NUCLEOTIDE SEQUENCE [LARGE SCALE GENOMIC DNA]</scope>
    <source>
        <strain evidence="7">Aro1</strain>
    </source>
</reference>
<sequence>VDSPDDPQVTQAARIAVNLYNRQSDDMYMYSVVKVISAESQVVAGVIYYLDVETVRCMKRQSPHMESCPQSDKTETFVCHFELLEVPWENSNQLLKVQCRPSVPKVSASALLGGITPLSPDTPRVQQLAQYAVNQYRLDGQDKYTYSMIKVLSAQEQVVNGLLYYLQVLMGECVKESAVCTANSSSKTLLCHFTLWQQAGRLGELQSDMPFSALAATVISVHHDVHATRLSPKASLDPPPPQHSHVRLKEPNHRKDMEHGPQAMVGHMIQVDEDRADELLSQALNSISSSATCFDQQEAVQGQLPKCPYFPTSSMVLHPPDECQQVGEQGQHLGRAGVAVDGVAAGGQRARFTTPRMVYTQKLIYSRDEGGEEGEWPSHNHGGHELLQEGLLLLIVLELVADEHQSFHQGALLHLGEQQLIGKELLHVAVEHVKAWLWCYSTLQYRSRTKGPHLVQHLGQEVWPVGDERKEGGHVGEDAGKDQGVPCLIAEHGLQQLNALVHWDFLREGEGQVLSSCPTMLSMKKVMASHCTTEGERMEQRPSAVFAVKTDPSINTKNTTVDELNQHDEQALCCLQLQLRLTQQQTQNLHQATLFVGDVHQRHPVDVPCQRVERCNANSGVCPGLGQRSKRMMPSVHLEMKVNAWVSGGNNCETSLCAKATWWLTNRRYSSTLSCRMVSRKLKILSMFCVRVCWMSLRRWLGSVWKVITSSASRRRINITSSVWDSWRGQHVRPLLRPLPFDHFHNDSGQSILDVAFLFQDKDLKSEMPDHWRLGLIRQLEATGDTERALFFEFLTELRKGAAGGVACCTHEALSQTSRPSN</sequence>
<dbReference type="GO" id="GO:0005737">
    <property type="term" value="C:cytoplasm"/>
    <property type="evidence" value="ECO:0007669"/>
    <property type="project" value="TreeGrafter"/>
</dbReference>
<organism evidence="7 8">
    <name type="scientific">Scleropages formosus</name>
    <name type="common">Asian bonytongue</name>
    <name type="synonym">Osteoglossum formosum</name>
    <dbReference type="NCBI Taxonomy" id="113540"/>
    <lineage>
        <taxon>Eukaryota</taxon>
        <taxon>Metazoa</taxon>
        <taxon>Chordata</taxon>
        <taxon>Craniata</taxon>
        <taxon>Vertebrata</taxon>
        <taxon>Euteleostomi</taxon>
        <taxon>Actinopterygii</taxon>
        <taxon>Neopterygii</taxon>
        <taxon>Teleostei</taxon>
        <taxon>Osteoglossocephala</taxon>
        <taxon>Osteoglossomorpha</taxon>
        <taxon>Osteoglossiformes</taxon>
        <taxon>Osteoglossidae</taxon>
        <taxon>Scleropages</taxon>
    </lineage>
</organism>
<feature type="region of interest" description="Disordered" evidence="5">
    <location>
        <begin position="231"/>
        <end position="255"/>
    </location>
</feature>
<keyword evidence="3" id="KW-0789">Thiol protease inhibitor</keyword>
<dbReference type="GO" id="GO:0004869">
    <property type="term" value="F:cysteine-type endopeptidase inhibitor activity"/>
    <property type="evidence" value="ECO:0007669"/>
    <property type="project" value="UniProtKB-KW"/>
</dbReference>
<name>A0A0P7YH47_SCLFO</name>
<feature type="non-terminal residue" evidence="7">
    <location>
        <position position="1"/>
    </location>
</feature>
<keyword evidence="2" id="KW-0646">Protease inhibitor</keyword>
<dbReference type="GO" id="GO:0031982">
    <property type="term" value="C:vesicle"/>
    <property type="evidence" value="ECO:0007669"/>
    <property type="project" value="TreeGrafter"/>
</dbReference>
<dbReference type="SMART" id="SM00043">
    <property type="entry name" value="CY"/>
    <property type="match status" value="2"/>
</dbReference>
<dbReference type="Gene3D" id="3.10.450.10">
    <property type="match status" value="2"/>
</dbReference>
<dbReference type="STRING" id="113540.ENSSFOP00015008761"/>
<dbReference type="AlphaFoldDB" id="A0A0P7YH47"/>
<dbReference type="PANTHER" id="PTHR46186:SF2">
    <property type="entry name" value="CYSTATIN"/>
    <property type="match status" value="1"/>
</dbReference>
<dbReference type="Proteomes" id="UP000034805">
    <property type="component" value="Unassembled WGS sequence"/>
</dbReference>
<evidence type="ECO:0000313" key="8">
    <source>
        <dbReference type="Proteomes" id="UP000034805"/>
    </source>
</evidence>
<evidence type="ECO:0000256" key="4">
    <source>
        <dbReference type="ARBA" id="ARBA00023157"/>
    </source>
</evidence>
<comment type="similarity">
    <text evidence="1">Belongs to the cystatin family.</text>
</comment>
<dbReference type="FunFam" id="3.10.450.10:FF:000004">
    <property type="entry name" value="Cystatin C"/>
    <property type="match status" value="1"/>
</dbReference>
<feature type="domain" description="Cystatin" evidence="6">
    <location>
        <begin position="110"/>
        <end position="211"/>
    </location>
</feature>
<gene>
    <name evidence="7" type="ORF">Z043_115140</name>
</gene>
<accession>A0A0P7YH47</accession>
<feature type="domain" description="Cystatin" evidence="6">
    <location>
        <begin position="1"/>
        <end position="100"/>
    </location>
</feature>
<evidence type="ECO:0000256" key="3">
    <source>
        <dbReference type="ARBA" id="ARBA00022704"/>
    </source>
</evidence>
<dbReference type="Pfam" id="PF00031">
    <property type="entry name" value="Cystatin"/>
    <property type="match status" value="2"/>
</dbReference>
<comment type="caution">
    <text evidence="7">The sequence shown here is derived from an EMBL/GenBank/DDBJ whole genome shotgun (WGS) entry which is preliminary data.</text>
</comment>
<dbReference type="PANTHER" id="PTHR46186">
    <property type="entry name" value="CYSTATIN"/>
    <property type="match status" value="1"/>
</dbReference>
<dbReference type="InterPro" id="IPR046350">
    <property type="entry name" value="Cystatin_sf"/>
</dbReference>
<dbReference type="CDD" id="cd00042">
    <property type="entry name" value="CY"/>
    <property type="match status" value="2"/>
</dbReference>
<evidence type="ECO:0000256" key="5">
    <source>
        <dbReference type="SAM" id="MobiDB-lite"/>
    </source>
</evidence>